<feature type="transmembrane region" description="Helical" evidence="6">
    <location>
        <begin position="156"/>
        <end position="176"/>
    </location>
</feature>
<evidence type="ECO:0000256" key="5">
    <source>
        <dbReference type="ARBA" id="ARBA00023136"/>
    </source>
</evidence>
<sequence>MDSDEISNASTEAEIVADETTALLAGSTKLPVASDVDINENGSALPTASDDDDKPLPKGQIFFLCLARVVEPIAFFCIFPFINKMIWDTGEVAKTDVGFYSGLIESMFSLTQMLLMIPWGWAADHFGRRPVLVFSLGGVTIGTALFGLSQSIWQMIVLRCFSGVFAGTIVTIRTMLSENSTPKTQARAFSLFAFTGNLGIFIGPVVGGALADPANQYPKLLGHTKLFEKFPYALPTFATGSLGLIVTVVCAVFVKETLVKTHKSSSATSKEHMSIMRLLGAPNVGITLYIYGHVMVLAFAFTAILPVFYFTPVSLGGFGFSPVQISLFMAIGGLSQSLWLLVVFPWLQVRIGTAGVMKVCGTVYPIFFTFLPLCNIFLRLGWTTLFWSLGPVLLALGSGVAMSFTAIQLVVNDVSPSPAVLGTLNAVALTLVSGLRAFSPALFASLFAMSVRSGVFYGHLIWVLMVLLAAGFAVVSFWTPEPNKQDKVFHSEEQH</sequence>
<keyword evidence="4 6" id="KW-1133">Transmembrane helix</keyword>
<dbReference type="PROSITE" id="PS50850">
    <property type="entry name" value="MFS"/>
    <property type="match status" value="1"/>
</dbReference>
<keyword evidence="9" id="KW-1185">Reference proteome</keyword>
<feature type="transmembrane region" description="Helical" evidence="6">
    <location>
        <begin position="188"/>
        <end position="210"/>
    </location>
</feature>
<dbReference type="CDD" id="cd17330">
    <property type="entry name" value="MFS_SLC46_TetA_like"/>
    <property type="match status" value="1"/>
</dbReference>
<feature type="transmembrane region" description="Helical" evidence="6">
    <location>
        <begin position="97"/>
        <end position="119"/>
    </location>
</feature>
<protein>
    <recommendedName>
        <fullName evidence="7">Major facilitator superfamily (MFS) profile domain-containing protein</fullName>
    </recommendedName>
</protein>
<dbReference type="Pfam" id="PF07690">
    <property type="entry name" value="MFS_1"/>
    <property type="match status" value="1"/>
</dbReference>
<accession>A0A072PS52</accession>
<keyword evidence="3 6" id="KW-0812">Transmembrane</keyword>
<dbReference type="AlphaFoldDB" id="A0A072PS52"/>
<dbReference type="InterPro" id="IPR036259">
    <property type="entry name" value="MFS_trans_sf"/>
</dbReference>
<comment type="subcellular location">
    <subcellularLocation>
        <location evidence="1">Membrane</location>
        <topology evidence="1">Multi-pass membrane protein</topology>
    </subcellularLocation>
</comment>
<dbReference type="Proteomes" id="UP000027920">
    <property type="component" value="Unassembled WGS sequence"/>
</dbReference>
<evidence type="ECO:0000256" key="1">
    <source>
        <dbReference type="ARBA" id="ARBA00004141"/>
    </source>
</evidence>
<dbReference type="HOGENOM" id="CLU_001265_54_6_1"/>
<feature type="transmembrane region" description="Helical" evidence="6">
    <location>
        <begin position="384"/>
        <end position="407"/>
    </location>
</feature>
<dbReference type="EMBL" id="AMGV01000001">
    <property type="protein sequence ID" value="KEF62163.1"/>
    <property type="molecule type" value="Genomic_DNA"/>
</dbReference>
<evidence type="ECO:0000256" key="6">
    <source>
        <dbReference type="SAM" id="Phobius"/>
    </source>
</evidence>
<keyword evidence="2" id="KW-0813">Transport</keyword>
<dbReference type="OrthoDB" id="419616at2759"/>
<dbReference type="PRINTS" id="PR01035">
    <property type="entry name" value="TCRTETA"/>
</dbReference>
<dbReference type="InterPro" id="IPR011701">
    <property type="entry name" value="MFS"/>
</dbReference>
<proteinExistence type="predicted"/>
<evidence type="ECO:0000259" key="7">
    <source>
        <dbReference type="PROSITE" id="PS50850"/>
    </source>
</evidence>
<comment type="caution">
    <text evidence="8">The sequence shown here is derived from an EMBL/GenBank/DDBJ whole genome shotgun (WGS) entry which is preliminary data.</text>
</comment>
<dbReference type="Gene3D" id="1.20.1250.20">
    <property type="entry name" value="MFS general substrate transporter like domains"/>
    <property type="match status" value="1"/>
</dbReference>
<dbReference type="GO" id="GO:0016020">
    <property type="term" value="C:membrane"/>
    <property type="evidence" value="ECO:0007669"/>
    <property type="project" value="UniProtKB-SubCell"/>
</dbReference>
<feature type="transmembrane region" description="Helical" evidence="6">
    <location>
        <begin position="325"/>
        <end position="347"/>
    </location>
</feature>
<feature type="transmembrane region" description="Helical" evidence="6">
    <location>
        <begin position="275"/>
        <end position="305"/>
    </location>
</feature>
<evidence type="ECO:0000256" key="4">
    <source>
        <dbReference type="ARBA" id="ARBA00022989"/>
    </source>
</evidence>
<feature type="transmembrane region" description="Helical" evidence="6">
    <location>
        <begin position="459"/>
        <end position="478"/>
    </location>
</feature>
<feature type="domain" description="Major facilitator superfamily (MFS) profile" evidence="7">
    <location>
        <begin position="60"/>
        <end position="483"/>
    </location>
</feature>
<gene>
    <name evidence="8" type="ORF">A1O9_00135</name>
</gene>
<evidence type="ECO:0000313" key="9">
    <source>
        <dbReference type="Proteomes" id="UP000027920"/>
    </source>
</evidence>
<dbReference type="InterPro" id="IPR001958">
    <property type="entry name" value="Tet-R_TetA/multi-R_MdtG-like"/>
</dbReference>
<feature type="transmembrane region" description="Helical" evidence="6">
    <location>
        <begin position="359"/>
        <end position="378"/>
    </location>
</feature>
<evidence type="ECO:0000313" key="8">
    <source>
        <dbReference type="EMBL" id="KEF62163.1"/>
    </source>
</evidence>
<evidence type="ECO:0000256" key="3">
    <source>
        <dbReference type="ARBA" id="ARBA00022692"/>
    </source>
</evidence>
<feature type="transmembrane region" description="Helical" evidence="6">
    <location>
        <begin position="230"/>
        <end position="254"/>
    </location>
</feature>
<name>A0A072PS52_9EURO</name>
<dbReference type="SUPFAM" id="SSF103473">
    <property type="entry name" value="MFS general substrate transporter"/>
    <property type="match status" value="1"/>
</dbReference>
<feature type="transmembrane region" description="Helical" evidence="6">
    <location>
        <begin position="131"/>
        <end position="150"/>
    </location>
</feature>
<dbReference type="GO" id="GO:0022857">
    <property type="term" value="F:transmembrane transporter activity"/>
    <property type="evidence" value="ECO:0007669"/>
    <property type="project" value="InterPro"/>
</dbReference>
<reference evidence="8 9" key="1">
    <citation type="submission" date="2013-03" db="EMBL/GenBank/DDBJ databases">
        <title>The Genome Sequence of Exophiala aquamarina CBS 119918.</title>
        <authorList>
            <consortium name="The Broad Institute Genomics Platform"/>
            <person name="Cuomo C."/>
            <person name="de Hoog S."/>
            <person name="Gorbushina A."/>
            <person name="Walker B."/>
            <person name="Young S.K."/>
            <person name="Zeng Q."/>
            <person name="Gargeya S."/>
            <person name="Fitzgerald M."/>
            <person name="Haas B."/>
            <person name="Abouelleil A."/>
            <person name="Allen A.W."/>
            <person name="Alvarado L."/>
            <person name="Arachchi H.M."/>
            <person name="Berlin A.M."/>
            <person name="Chapman S.B."/>
            <person name="Gainer-Dewar J."/>
            <person name="Goldberg J."/>
            <person name="Griggs A."/>
            <person name="Gujja S."/>
            <person name="Hansen M."/>
            <person name="Howarth C."/>
            <person name="Imamovic A."/>
            <person name="Ireland A."/>
            <person name="Larimer J."/>
            <person name="McCowan C."/>
            <person name="Murphy C."/>
            <person name="Pearson M."/>
            <person name="Poon T.W."/>
            <person name="Priest M."/>
            <person name="Roberts A."/>
            <person name="Saif S."/>
            <person name="Shea T."/>
            <person name="Sisk P."/>
            <person name="Sykes S."/>
            <person name="Wortman J."/>
            <person name="Nusbaum C."/>
            <person name="Birren B."/>
        </authorList>
    </citation>
    <scope>NUCLEOTIDE SEQUENCE [LARGE SCALE GENOMIC DNA]</scope>
    <source>
        <strain evidence="8 9">CBS 119918</strain>
    </source>
</reference>
<keyword evidence="5 6" id="KW-0472">Membrane</keyword>
<feature type="transmembrane region" description="Helical" evidence="6">
    <location>
        <begin position="419"/>
        <end position="439"/>
    </location>
</feature>
<dbReference type="PANTHER" id="PTHR23504:SF3">
    <property type="entry name" value="MAJOR FACILITATOR SUPERFAMILY (MFS) PROFILE DOMAIN-CONTAINING PROTEIN"/>
    <property type="match status" value="1"/>
</dbReference>
<dbReference type="PANTHER" id="PTHR23504">
    <property type="entry name" value="MAJOR FACILITATOR SUPERFAMILY DOMAIN-CONTAINING PROTEIN 10"/>
    <property type="match status" value="1"/>
</dbReference>
<organism evidence="8 9">
    <name type="scientific">Exophiala aquamarina CBS 119918</name>
    <dbReference type="NCBI Taxonomy" id="1182545"/>
    <lineage>
        <taxon>Eukaryota</taxon>
        <taxon>Fungi</taxon>
        <taxon>Dikarya</taxon>
        <taxon>Ascomycota</taxon>
        <taxon>Pezizomycotina</taxon>
        <taxon>Eurotiomycetes</taxon>
        <taxon>Chaetothyriomycetidae</taxon>
        <taxon>Chaetothyriales</taxon>
        <taxon>Herpotrichiellaceae</taxon>
        <taxon>Exophiala</taxon>
    </lineage>
</organism>
<dbReference type="VEuPathDB" id="FungiDB:A1O9_00135"/>
<dbReference type="RefSeq" id="XP_013264753.1">
    <property type="nucleotide sequence ID" value="XM_013409299.1"/>
</dbReference>
<dbReference type="GeneID" id="25275087"/>
<evidence type="ECO:0000256" key="2">
    <source>
        <dbReference type="ARBA" id="ARBA00022448"/>
    </source>
</evidence>
<feature type="transmembrane region" description="Helical" evidence="6">
    <location>
        <begin position="61"/>
        <end position="82"/>
    </location>
</feature>
<dbReference type="InterPro" id="IPR020846">
    <property type="entry name" value="MFS_dom"/>
</dbReference>